<feature type="region of interest" description="Disordered" evidence="1">
    <location>
        <begin position="1"/>
        <end position="38"/>
    </location>
</feature>
<feature type="region of interest" description="Disordered" evidence="1">
    <location>
        <begin position="960"/>
        <end position="989"/>
    </location>
</feature>
<reference evidence="3 4" key="1">
    <citation type="submission" date="2017-09" db="EMBL/GenBank/DDBJ databases">
        <authorList>
            <person name="Ehlers B."/>
            <person name="Leendertz F.H."/>
        </authorList>
    </citation>
    <scope>NUCLEOTIDE SEQUENCE [LARGE SCALE GENOMIC DNA]</scope>
    <source>
        <strain evidence="3 4">CGMCC 4.7095</strain>
    </source>
</reference>
<dbReference type="AlphaFoldDB" id="A0A286E8Z0"/>
<protein>
    <submittedName>
        <fullName evidence="3">Putative baseplate assembly protein</fullName>
    </submittedName>
</protein>
<proteinExistence type="predicted"/>
<gene>
    <name evidence="3" type="ORF">SAMN06297387_13035</name>
</gene>
<dbReference type="NCBIfam" id="TIGR02243">
    <property type="entry name" value="putative baseplate assembly protein"/>
    <property type="match status" value="1"/>
</dbReference>
<accession>A0A286E8Z0</accession>
<sequence>MTGRPRERGDRGYDPGRTGAHDERRAPAPIHNPPGRSVLDLRVGDHGTLLAAMLDRLASPAYPALRELTVRTPDDPALALLDAWAVLGDTLTFHGERAAQESYLRTAVEHRSIALLGRLVGYRPRPGVAATTHLAYTVEADSRTGPAGTEVLIPRGARSHSVPTGSRGEDERAQTFETDRDLVARAEWNALAVRRRRPALLTEELLRGRSEIFVEGTGHSLAVGERLLFVFGRGAPSLLSVAGVRVDRAEGVTAIRLPEAPPPTPAELVAEVRRWITAPPGGPGQEPGPDHPLPPPLSGLVEDFDARVLAPLRADLDQLTGYQALVTRLADPLERAAEAVALAEPHPEVAAWFTRLAAALAQLARRAAALGPAAPGAPAGAPANALAALGALLPALRGPAAGRRLVPATGRPDPGLAARLLAPRGAGGDRAALHAAWRHAALAVPVEPDTLREIAVMRVRAAPFGATAPQLPVQDGAGRTVRQSDWPLTGGTLTTVRVVHDTAGGTAVRAEFTHADAGGARQHSVNLPADSTTFELGPGSVQLTQRGTEGYPDTVAELRPGLPARTVTVTAPGAGGELAVTVDGAEAGPLTWTLAPGDERQGPHGDYQVTARHVARTEPAAVEIGIATPADPETRNVLRLDAVHDTVAVGSRIVVERPGKGAEDGIPGDAGLARVSTRVTGTRTAAYAEFGITGRGTELTLADPWLDAHDTLLSHIRGAVVHAGAESLPPGGEPLGADVAGDTIELAELYEGLSPGRVLAVSGERTDVPGAEGVTATELAVVGAVEHTVDPRLPGDRVHTVLTLTAELAHTYRRDTVRVQGNVVPASHGESRDEAVGSGDSAVPHQTFALWRSPLTWLPDDSPLGASPTLEIRVDGLLWRRVDSLAGRGPTARVYVLGTDAEGRTTVTFGDGRHGARLPTGEGNVRAAYRFGVGEAGNVPADAVTQALTRPLGVTGVTNPVPATGGADQDGDELAAPGAELPSAGGLPAGRHRVPLAVSTLDRLVSTRDYEDFARSRAGIDRAVATELFDGRRTALHLTVAGAGDGELAEDSEVLRALRVSLAEHGDAHAPVLVDPRERVPLLLAARVRVAPDHAWRLVEPRLRAALYHELGFAGRELGQPVVLSDVLAIAHSVPGVDWVDVERLAGLPPSTTPAELLDLLGRRDEPPAAVPARLAEYREETYRVTDEAGETLTSVAARHRLTLARLLRLNPDITDTSRLPAGRVVHVFRGIRPAQLVLLAPELPDSLILTEVPR</sequence>
<feature type="domain" description="LysM" evidence="2">
    <location>
        <begin position="1183"/>
        <end position="1228"/>
    </location>
</feature>
<dbReference type="RefSeq" id="WP_212616023.1">
    <property type="nucleotide sequence ID" value="NZ_OCNE01000030.1"/>
</dbReference>
<evidence type="ECO:0000313" key="4">
    <source>
        <dbReference type="Proteomes" id="UP000219072"/>
    </source>
</evidence>
<evidence type="ECO:0000259" key="2">
    <source>
        <dbReference type="PROSITE" id="PS51782"/>
    </source>
</evidence>
<evidence type="ECO:0000313" key="3">
    <source>
        <dbReference type="EMBL" id="SOD67372.1"/>
    </source>
</evidence>
<organism evidence="3 4">
    <name type="scientific">Streptomyces zhaozhouensis</name>
    <dbReference type="NCBI Taxonomy" id="1300267"/>
    <lineage>
        <taxon>Bacteria</taxon>
        <taxon>Bacillati</taxon>
        <taxon>Actinomycetota</taxon>
        <taxon>Actinomycetes</taxon>
        <taxon>Kitasatosporales</taxon>
        <taxon>Streptomycetaceae</taxon>
        <taxon>Streptomyces</taxon>
    </lineage>
</organism>
<evidence type="ECO:0000256" key="1">
    <source>
        <dbReference type="SAM" id="MobiDB-lite"/>
    </source>
</evidence>
<dbReference type="EMBL" id="OCNE01000030">
    <property type="protein sequence ID" value="SOD67372.1"/>
    <property type="molecule type" value="Genomic_DNA"/>
</dbReference>
<dbReference type="Gene3D" id="3.10.350.10">
    <property type="entry name" value="LysM domain"/>
    <property type="match status" value="1"/>
</dbReference>
<feature type="compositionally biased region" description="Basic and acidic residues" evidence="1">
    <location>
        <begin position="1"/>
        <end position="26"/>
    </location>
</feature>
<dbReference type="Pfam" id="PF01476">
    <property type="entry name" value="LysM"/>
    <property type="match status" value="1"/>
</dbReference>
<name>A0A286E8Z0_9ACTN</name>
<dbReference type="InterPro" id="IPR036779">
    <property type="entry name" value="LysM_dom_sf"/>
</dbReference>
<dbReference type="InterPro" id="IPR018392">
    <property type="entry name" value="LysM"/>
</dbReference>
<dbReference type="InterPro" id="IPR011749">
    <property type="entry name" value="CHP02243"/>
</dbReference>
<dbReference type="Proteomes" id="UP000219072">
    <property type="component" value="Unassembled WGS sequence"/>
</dbReference>
<dbReference type="PROSITE" id="PS51782">
    <property type="entry name" value="LYSM"/>
    <property type="match status" value="1"/>
</dbReference>
<keyword evidence="4" id="KW-1185">Reference proteome</keyword>
<feature type="region of interest" description="Disordered" evidence="1">
    <location>
        <begin position="277"/>
        <end position="297"/>
    </location>
</feature>